<dbReference type="AlphaFoldDB" id="A0A6A6P3M6"/>
<reference evidence="1" key="1">
    <citation type="journal article" date="2020" name="Stud. Mycol.">
        <title>101 Dothideomycetes genomes: a test case for predicting lifestyles and emergence of pathogens.</title>
        <authorList>
            <person name="Haridas S."/>
            <person name="Albert R."/>
            <person name="Binder M."/>
            <person name="Bloem J."/>
            <person name="Labutti K."/>
            <person name="Salamov A."/>
            <person name="Andreopoulos B."/>
            <person name="Baker S."/>
            <person name="Barry K."/>
            <person name="Bills G."/>
            <person name="Bluhm B."/>
            <person name="Cannon C."/>
            <person name="Castanera R."/>
            <person name="Culley D."/>
            <person name="Daum C."/>
            <person name="Ezra D."/>
            <person name="Gonzalez J."/>
            <person name="Henrissat B."/>
            <person name="Kuo A."/>
            <person name="Liang C."/>
            <person name="Lipzen A."/>
            <person name="Lutzoni F."/>
            <person name="Magnuson J."/>
            <person name="Mondo S."/>
            <person name="Nolan M."/>
            <person name="Ohm R."/>
            <person name="Pangilinan J."/>
            <person name="Park H.-J."/>
            <person name="Ramirez L."/>
            <person name="Alfaro M."/>
            <person name="Sun H."/>
            <person name="Tritt A."/>
            <person name="Yoshinaga Y."/>
            <person name="Zwiers L.-H."/>
            <person name="Turgeon B."/>
            <person name="Goodwin S."/>
            <person name="Spatafora J."/>
            <person name="Crous P."/>
            <person name="Grigoriev I."/>
        </authorList>
    </citation>
    <scope>NUCLEOTIDE SEQUENCE</scope>
    <source>
        <strain evidence="1">ATCC 16933</strain>
    </source>
</reference>
<evidence type="ECO:0000313" key="2">
    <source>
        <dbReference type="Proteomes" id="UP000799766"/>
    </source>
</evidence>
<sequence>MRRGFVARGCPGRSSGCGQRVWRWIGRAGEANRRISDQPGGIAMKRAPWSRPLDDHWKPSATARFMRDFMRARFEGCACALRIVVRSFETCCCAFFGSHALPRAGAATMARHLGAVLDALKDGRLHCATASRDSSGRGCKTTLRVAKGEIILLSPSFRKFVL</sequence>
<accession>A0A6A6P3M6</accession>
<name>A0A6A6P3M6_9PEZI</name>
<gene>
    <name evidence="1" type="ORF">BDY21DRAFT_342474</name>
</gene>
<dbReference type="EMBL" id="MU001678">
    <property type="protein sequence ID" value="KAF2458424.1"/>
    <property type="molecule type" value="Genomic_DNA"/>
</dbReference>
<organism evidence="1 2">
    <name type="scientific">Lineolata rhizophorae</name>
    <dbReference type="NCBI Taxonomy" id="578093"/>
    <lineage>
        <taxon>Eukaryota</taxon>
        <taxon>Fungi</taxon>
        <taxon>Dikarya</taxon>
        <taxon>Ascomycota</taxon>
        <taxon>Pezizomycotina</taxon>
        <taxon>Dothideomycetes</taxon>
        <taxon>Dothideomycetes incertae sedis</taxon>
        <taxon>Lineolatales</taxon>
        <taxon>Lineolataceae</taxon>
        <taxon>Lineolata</taxon>
    </lineage>
</organism>
<dbReference type="Proteomes" id="UP000799766">
    <property type="component" value="Unassembled WGS sequence"/>
</dbReference>
<proteinExistence type="predicted"/>
<keyword evidence="2" id="KW-1185">Reference proteome</keyword>
<evidence type="ECO:0000313" key="1">
    <source>
        <dbReference type="EMBL" id="KAF2458424.1"/>
    </source>
</evidence>
<protein>
    <submittedName>
        <fullName evidence="1">Uncharacterized protein</fullName>
    </submittedName>
</protein>